<keyword evidence="1" id="KW-0808">Transferase</keyword>
<evidence type="ECO:0000313" key="1">
    <source>
        <dbReference type="EMBL" id="QKQ26592.1"/>
    </source>
</evidence>
<organism evidence="1 2">
    <name type="scientific">Candidatus Reidiella endopervernicosa</name>
    <dbReference type="NCBI Taxonomy" id="2738883"/>
    <lineage>
        <taxon>Bacteria</taxon>
        <taxon>Pseudomonadati</taxon>
        <taxon>Pseudomonadota</taxon>
        <taxon>Gammaproteobacteria</taxon>
        <taxon>Candidatus Reidiella</taxon>
    </lineage>
</organism>
<dbReference type="Pfam" id="PF13489">
    <property type="entry name" value="Methyltransf_23"/>
    <property type="match status" value="1"/>
</dbReference>
<dbReference type="Gene3D" id="3.40.50.150">
    <property type="entry name" value="Vaccinia Virus protein VP39"/>
    <property type="match status" value="1"/>
</dbReference>
<dbReference type="AlphaFoldDB" id="A0A6N0HW59"/>
<sequence length="220" mass="25572">MEPTTDIDLPCPLCNQHELVPFYRDPRREYLRCGHCQLISVPAHYHLSEAMERHEYDLHINSPEDEGYRHFLNRLLEPMNATLPPGSSGLDFGSGPGPTLSLMFKQAGHRVSIYDKFYAPDSTVFEQPYDFITATEVVEHLQQPITELERLWHCLKPGGVLGIMTKLALDRERFAHWHYKNDLTHISFFSRESFEWLSLHWEADLQFIANDVILLHKPTS</sequence>
<dbReference type="Proteomes" id="UP000509658">
    <property type="component" value="Chromosome"/>
</dbReference>
<evidence type="ECO:0000313" key="2">
    <source>
        <dbReference type="Proteomes" id="UP000509658"/>
    </source>
</evidence>
<keyword evidence="1" id="KW-0489">Methyltransferase</keyword>
<dbReference type="InterPro" id="IPR029063">
    <property type="entry name" value="SAM-dependent_MTases_sf"/>
</dbReference>
<accession>A0A6N0HW59</accession>
<dbReference type="GO" id="GO:0032259">
    <property type="term" value="P:methylation"/>
    <property type="evidence" value="ECO:0007669"/>
    <property type="project" value="UniProtKB-KW"/>
</dbReference>
<dbReference type="EMBL" id="CP054491">
    <property type="protein sequence ID" value="QKQ26592.1"/>
    <property type="molecule type" value="Genomic_DNA"/>
</dbReference>
<reference evidence="1 2" key="1">
    <citation type="submission" date="2020-05" db="EMBL/GenBank/DDBJ databases">
        <title>Horizontal transmission and recombination maintain forever young bacterial symbiont genomes.</title>
        <authorList>
            <person name="Russell S.L."/>
            <person name="Pepper-Tunick E."/>
            <person name="Svedberg J."/>
            <person name="Byrne A."/>
            <person name="Ruelas Castillo J."/>
            <person name="Vollmers C."/>
            <person name="Beinart R.A."/>
            <person name="Corbett-Detig R."/>
        </authorList>
    </citation>
    <scope>NUCLEOTIDE SEQUENCE [LARGE SCALE GENOMIC DNA]</scope>
    <source>
        <strain evidence="1">Santa_Monica_outfall</strain>
    </source>
</reference>
<dbReference type="KEGG" id="rev:HUE57_10110"/>
<keyword evidence="2" id="KW-1185">Reference proteome</keyword>
<gene>
    <name evidence="1" type="ORF">HUE57_10110</name>
</gene>
<proteinExistence type="predicted"/>
<dbReference type="SUPFAM" id="SSF53335">
    <property type="entry name" value="S-adenosyl-L-methionine-dependent methyltransferases"/>
    <property type="match status" value="1"/>
</dbReference>
<name>A0A6N0HW59_9GAMM</name>
<dbReference type="GO" id="GO:0008168">
    <property type="term" value="F:methyltransferase activity"/>
    <property type="evidence" value="ECO:0007669"/>
    <property type="project" value="UniProtKB-KW"/>
</dbReference>
<dbReference type="RefSeq" id="WP_078484620.1">
    <property type="nucleotide sequence ID" value="NZ_CP054491.1"/>
</dbReference>
<protein>
    <submittedName>
        <fullName evidence="1">Class I SAM-dependent methyltransferase</fullName>
    </submittedName>
</protein>